<feature type="domain" description="PilZ" evidence="1">
    <location>
        <begin position="9"/>
        <end position="74"/>
    </location>
</feature>
<organism evidence="2 3">
    <name type="scientific">Aeromonas encheleia</name>
    <dbReference type="NCBI Taxonomy" id="73010"/>
    <lineage>
        <taxon>Bacteria</taxon>
        <taxon>Pseudomonadati</taxon>
        <taxon>Pseudomonadota</taxon>
        <taxon>Gammaproteobacteria</taxon>
        <taxon>Aeromonadales</taxon>
        <taxon>Aeromonadaceae</taxon>
        <taxon>Aeromonas</taxon>
    </lineage>
</organism>
<reference evidence="2" key="1">
    <citation type="submission" date="2022-06" db="EMBL/GenBank/DDBJ databases">
        <title>Complete Genome of Aeromonas sp. Strain SOD01 Isolated from an Urban Freshwater Stream.</title>
        <authorList>
            <person name="Williams L.E."/>
            <person name="Brysgel T."/>
            <person name="Capestro E.M."/>
            <person name="Foltz G.V."/>
            <person name="Gardner A.E."/>
            <person name="Ingrassia J."/>
            <person name="Peterson E."/>
            <person name="Arruda J."/>
            <person name="Flaherty I."/>
            <person name="Hunt M."/>
            <person name="Pappas G."/>
            <person name="Ramsaran S."/>
            <person name="Rocha M."/>
        </authorList>
    </citation>
    <scope>NUCLEOTIDE SEQUENCE</scope>
    <source>
        <strain evidence="2">SOD01</strain>
    </source>
</reference>
<evidence type="ECO:0000259" key="1">
    <source>
        <dbReference type="Pfam" id="PF07238"/>
    </source>
</evidence>
<dbReference type="GO" id="GO:0035438">
    <property type="term" value="F:cyclic-di-GMP binding"/>
    <property type="evidence" value="ECO:0007669"/>
    <property type="project" value="InterPro"/>
</dbReference>
<dbReference type="InterPro" id="IPR009875">
    <property type="entry name" value="PilZ_domain"/>
</dbReference>
<dbReference type="Proteomes" id="UP001056890">
    <property type="component" value="Chromosome"/>
</dbReference>
<keyword evidence="3" id="KW-1185">Reference proteome</keyword>
<dbReference type="EMBL" id="CP099717">
    <property type="protein sequence ID" value="USV59446.1"/>
    <property type="molecule type" value="Genomic_DNA"/>
</dbReference>
<dbReference type="Pfam" id="PF07238">
    <property type="entry name" value="PilZ"/>
    <property type="match status" value="1"/>
</dbReference>
<sequence length="79" mass="8717">MPIRLAGQSGFTRDISVGGFYLEVDDTDIHDGEVCFELDLGAAHRTMKMKCRGQVVRTERIGGLIGVAVKIRELQLLVN</sequence>
<name>A0AAE9MKY3_9GAMM</name>
<accession>A0AAE9MKY3</accession>
<proteinExistence type="predicted"/>
<dbReference type="AlphaFoldDB" id="A0AAE9MKY3"/>
<gene>
    <name evidence="2" type="ORF">NHF51_10035</name>
</gene>
<protein>
    <submittedName>
        <fullName evidence="2">PilZ domain-containing protein</fullName>
    </submittedName>
</protein>
<evidence type="ECO:0000313" key="2">
    <source>
        <dbReference type="EMBL" id="USV59446.1"/>
    </source>
</evidence>
<evidence type="ECO:0000313" key="3">
    <source>
        <dbReference type="Proteomes" id="UP001056890"/>
    </source>
</evidence>